<comment type="function">
    <text evidence="5">Regulatory subunit of S-adenosylmethionine synthetase 2, an enzyme that catalyzes the formation of S-adenosylmethionine from methionine and ATP. Regulates MAT2A catalytic activity by changing its kinetic properties, increasing its affinity for L-methionine. Can bind NADP (in vitro).</text>
</comment>
<dbReference type="RefSeq" id="XP_020904214.2">
    <property type="nucleotide sequence ID" value="XM_021048555.2"/>
</dbReference>
<dbReference type="InterPro" id="IPR036291">
    <property type="entry name" value="NAD(P)-bd_dom_sf"/>
</dbReference>
<dbReference type="Proteomes" id="UP000887567">
    <property type="component" value="Unplaced"/>
</dbReference>
<feature type="domain" description="RmlD-like substrate binding" evidence="8">
    <location>
        <begin position="6"/>
        <end position="249"/>
    </location>
</feature>
<dbReference type="GO" id="GO:0048269">
    <property type="term" value="C:methionine adenosyltransferase complex"/>
    <property type="evidence" value="ECO:0007669"/>
    <property type="project" value="TreeGrafter"/>
</dbReference>
<keyword evidence="7" id="KW-0732">Signal</keyword>
<evidence type="ECO:0000256" key="7">
    <source>
        <dbReference type="SAM" id="SignalP"/>
    </source>
</evidence>
<dbReference type="InterPro" id="IPR029903">
    <property type="entry name" value="RmlD-like-bd"/>
</dbReference>
<reference evidence="9" key="1">
    <citation type="submission" date="2022-11" db="UniProtKB">
        <authorList>
            <consortium name="EnsemblMetazoa"/>
        </authorList>
    </citation>
    <scope>IDENTIFICATION</scope>
</reference>
<evidence type="ECO:0000313" key="9">
    <source>
        <dbReference type="EnsemblMetazoa" id="XP_020904214.2"/>
    </source>
</evidence>
<dbReference type="OMA" id="RMPLMFG"/>
<organism evidence="9 10">
    <name type="scientific">Exaiptasia diaphana</name>
    <name type="common">Tropical sea anemone</name>
    <name type="synonym">Aiptasia pulchella</name>
    <dbReference type="NCBI Taxonomy" id="2652724"/>
    <lineage>
        <taxon>Eukaryota</taxon>
        <taxon>Metazoa</taxon>
        <taxon>Cnidaria</taxon>
        <taxon>Anthozoa</taxon>
        <taxon>Hexacorallia</taxon>
        <taxon>Actiniaria</taxon>
        <taxon>Aiptasiidae</taxon>
        <taxon>Exaiptasia</taxon>
    </lineage>
</organism>
<evidence type="ECO:0000256" key="2">
    <source>
        <dbReference type="ARBA" id="ARBA00008656"/>
    </source>
</evidence>
<dbReference type="EnsemblMetazoa" id="XM_021048555.2">
    <property type="protein sequence ID" value="XP_020904214.2"/>
    <property type="gene ID" value="LOC110242543"/>
</dbReference>
<dbReference type="PANTHER" id="PTHR10491">
    <property type="entry name" value="DTDP-4-DEHYDRORHAMNOSE REDUCTASE"/>
    <property type="match status" value="1"/>
</dbReference>
<evidence type="ECO:0000256" key="6">
    <source>
        <dbReference type="ARBA" id="ARBA00046786"/>
    </source>
</evidence>
<protein>
    <recommendedName>
        <fullName evidence="3">Methionine adenosyltransferase 2 subunit beta</fullName>
    </recommendedName>
    <alternativeName>
        <fullName evidence="4">Methionine adenosyltransferase II beta</fullName>
    </alternativeName>
</protein>
<comment type="subunit">
    <text evidence="6">Heterotrimer; composed of a catalytic MAT2A homodimer that binds one regulatory MAT2B chain. Heterohexamer; composed of a central, catalytic MAT2A homotetramer flanked on either side by a regulatory MAT2B chain. NADP binding increases the affinity for MAT2A.</text>
</comment>
<evidence type="ECO:0000256" key="4">
    <source>
        <dbReference type="ARBA" id="ARBA00029977"/>
    </source>
</evidence>
<accession>A0A913XGV5</accession>
<keyword evidence="10" id="KW-1185">Reference proteome</keyword>
<sequence length="250" mass="28480">MSSCRRVLVIFLSGLLGRALMKVFSNVPGWEVLGLAHSRVSGTLKKVDLLNFEETKKIVEEFKPHVLIHFFFERRPDVVSNNPDGAEKLNVGTTEFLANLVESFNKGLEIFFHSMLYISTDYVFDGTKPPYEPDDPPHPLNKYGESKLAVFLAVMRCQKSCLILRVPVLYGEVEYLGESAVSVLLTAIQDTKKKTTVDDYQLRFPTLVDDVANVVLFMAKRKSELETFSGIFHWSNDEQMTKYMMASKFF</sequence>
<evidence type="ECO:0000259" key="8">
    <source>
        <dbReference type="Pfam" id="PF04321"/>
    </source>
</evidence>
<comment type="pathway">
    <text evidence="1">Amino-acid biosynthesis; S-adenosyl-L-methionine biosynthesis; S-adenosyl-L-methionine from L-methionine: step 1/1.</text>
</comment>
<proteinExistence type="inferred from homology"/>
<dbReference type="SUPFAM" id="SSF51735">
    <property type="entry name" value="NAD(P)-binding Rossmann-fold domains"/>
    <property type="match status" value="1"/>
</dbReference>
<evidence type="ECO:0000256" key="3">
    <source>
        <dbReference type="ARBA" id="ARBA00021596"/>
    </source>
</evidence>
<dbReference type="CDD" id="cd05254">
    <property type="entry name" value="dTDP_HR_like_SDR_e"/>
    <property type="match status" value="1"/>
</dbReference>
<dbReference type="Pfam" id="PF04321">
    <property type="entry name" value="RmlD_sub_bind"/>
    <property type="match status" value="1"/>
</dbReference>
<comment type="similarity">
    <text evidence="2">Belongs to the dTDP-4-dehydrorhamnose reductase family. MAT2B subfamily.</text>
</comment>
<dbReference type="GO" id="GO:0048270">
    <property type="term" value="F:methionine adenosyltransferase regulator activity"/>
    <property type="evidence" value="ECO:0007669"/>
    <property type="project" value="TreeGrafter"/>
</dbReference>
<evidence type="ECO:0000256" key="1">
    <source>
        <dbReference type="ARBA" id="ARBA00005224"/>
    </source>
</evidence>
<dbReference type="InterPro" id="IPR005913">
    <property type="entry name" value="dTDP_dehydrorham_reduct"/>
</dbReference>
<dbReference type="PANTHER" id="PTHR10491:SF4">
    <property type="entry name" value="METHIONINE ADENOSYLTRANSFERASE 2 SUBUNIT BETA"/>
    <property type="match status" value="1"/>
</dbReference>
<dbReference type="GeneID" id="110242543"/>
<dbReference type="GO" id="GO:0006556">
    <property type="term" value="P:S-adenosylmethionine biosynthetic process"/>
    <property type="evidence" value="ECO:0007669"/>
    <property type="project" value="TreeGrafter"/>
</dbReference>
<name>A0A913XGV5_EXADI</name>
<dbReference type="Gene3D" id="3.40.50.720">
    <property type="entry name" value="NAD(P)-binding Rossmann-like Domain"/>
    <property type="match status" value="1"/>
</dbReference>
<dbReference type="OrthoDB" id="6235964at2759"/>
<evidence type="ECO:0000313" key="10">
    <source>
        <dbReference type="Proteomes" id="UP000887567"/>
    </source>
</evidence>
<dbReference type="KEGG" id="epa:110242543"/>
<feature type="chain" id="PRO_5037252448" description="Methionine adenosyltransferase 2 subunit beta" evidence="7">
    <location>
        <begin position="22"/>
        <end position="250"/>
    </location>
</feature>
<dbReference type="AlphaFoldDB" id="A0A913XGV5"/>
<evidence type="ECO:0000256" key="5">
    <source>
        <dbReference type="ARBA" id="ARBA00045998"/>
    </source>
</evidence>
<feature type="signal peptide" evidence="7">
    <location>
        <begin position="1"/>
        <end position="21"/>
    </location>
</feature>